<sequence length="214" mass="24684">EYQKAIQFLKKGCECGCSSQLPKEKFAQRRIDFQSLSKPEQDAYVMANLISMDEGEATTSSRISLKYFESVKSHLLDKGLLTRVHGNTGKIPIRKTKMVIDQKVKEEVRNFILNYGKTHGSPNLGKTKRANNTTIFLPAEMTYKSVYEDFLNSLEANNNLKQLKYRVFIKIWKQLTSQIGFMSPRSDLCDTCHKFRSEIHSCEDEKVKKIQKKT</sequence>
<proteinExistence type="predicted"/>
<reference evidence="1" key="1">
    <citation type="submission" date="2021-06" db="EMBL/GenBank/DDBJ databases">
        <authorList>
            <person name="Kallberg Y."/>
            <person name="Tangrot J."/>
            <person name="Rosling A."/>
        </authorList>
    </citation>
    <scope>NUCLEOTIDE SEQUENCE</scope>
    <source>
        <strain evidence="1">28 12/20/2015</strain>
    </source>
</reference>
<gene>
    <name evidence="1" type="ORF">SPELUC_LOCUS9533</name>
</gene>
<keyword evidence="2" id="KW-1185">Reference proteome</keyword>
<evidence type="ECO:0000313" key="1">
    <source>
        <dbReference type="EMBL" id="CAG8667942.1"/>
    </source>
</evidence>
<organism evidence="1 2">
    <name type="scientific">Cetraspora pellucida</name>
    <dbReference type="NCBI Taxonomy" id="1433469"/>
    <lineage>
        <taxon>Eukaryota</taxon>
        <taxon>Fungi</taxon>
        <taxon>Fungi incertae sedis</taxon>
        <taxon>Mucoromycota</taxon>
        <taxon>Glomeromycotina</taxon>
        <taxon>Glomeromycetes</taxon>
        <taxon>Diversisporales</taxon>
        <taxon>Gigasporaceae</taxon>
        <taxon>Cetraspora</taxon>
    </lineage>
</organism>
<protein>
    <submittedName>
        <fullName evidence="1">6498_t:CDS:1</fullName>
    </submittedName>
</protein>
<feature type="non-terminal residue" evidence="1">
    <location>
        <position position="1"/>
    </location>
</feature>
<dbReference type="EMBL" id="CAJVPW010016181">
    <property type="protein sequence ID" value="CAG8667942.1"/>
    <property type="molecule type" value="Genomic_DNA"/>
</dbReference>
<accession>A0ACA9NPP3</accession>
<evidence type="ECO:0000313" key="2">
    <source>
        <dbReference type="Proteomes" id="UP000789366"/>
    </source>
</evidence>
<comment type="caution">
    <text evidence="1">The sequence shown here is derived from an EMBL/GenBank/DDBJ whole genome shotgun (WGS) entry which is preliminary data.</text>
</comment>
<dbReference type="Proteomes" id="UP000789366">
    <property type="component" value="Unassembled WGS sequence"/>
</dbReference>
<name>A0ACA9NPP3_9GLOM</name>